<evidence type="ECO:0000313" key="12">
    <source>
        <dbReference type="EMBL" id="MDQ0190330.1"/>
    </source>
</evidence>
<keyword evidence="4" id="KW-0808">Transferase</keyword>
<dbReference type="InterPro" id="IPR002054">
    <property type="entry name" value="DNA-dir_DNA_pol_X"/>
</dbReference>
<dbReference type="Gene3D" id="3.30.210.10">
    <property type="entry name" value="DNA polymerase, thumb domain"/>
    <property type="match status" value="1"/>
</dbReference>
<evidence type="ECO:0000256" key="8">
    <source>
        <dbReference type="ARBA" id="ARBA00049244"/>
    </source>
</evidence>
<dbReference type="SMART" id="SM00483">
    <property type="entry name" value="POLXc"/>
    <property type="match status" value="1"/>
</dbReference>
<dbReference type="InterPro" id="IPR016195">
    <property type="entry name" value="Pol/histidinol_Pase-like"/>
</dbReference>
<dbReference type="PIRSF" id="PIRSF005047">
    <property type="entry name" value="UCP005047_YshC"/>
    <property type="match status" value="1"/>
</dbReference>
<dbReference type="Pfam" id="PF14520">
    <property type="entry name" value="HHH_5"/>
    <property type="match status" value="1"/>
</dbReference>
<evidence type="ECO:0000259" key="9">
    <source>
        <dbReference type="SMART" id="SM00278"/>
    </source>
</evidence>
<evidence type="ECO:0000256" key="3">
    <source>
        <dbReference type="ARBA" id="ARBA00022634"/>
    </source>
</evidence>
<dbReference type="Gene3D" id="3.20.20.140">
    <property type="entry name" value="Metal-dependent hydrolases"/>
    <property type="match status" value="1"/>
</dbReference>
<feature type="domain" description="Helix-hairpin-helix DNA-binding motif class 1" evidence="9">
    <location>
        <begin position="100"/>
        <end position="119"/>
    </location>
</feature>
<dbReference type="Proteomes" id="UP001232973">
    <property type="component" value="Unassembled WGS sequence"/>
</dbReference>
<dbReference type="CDD" id="cd07436">
    <property type="entry name" value="PHP_PolX"/>
    <property type="match status" value="1"/>
</dbReference>
<dbReference type="InterPro" id="IPR022311">
    <property type="entry name" value="PolX-like"/>
</dbReference>
<feature type="domain" description="Polymerase/histidinol phosphatase N-terminal" evidence="10">
    <location>
        <begin position="341"/>
        <end position="419"/>
    </location>
</feature>
<comment type="cofactor">
    <cofactor evidence="1">
        <name>Mg(2+)</name>
        <dbReference type="ChEBI" id="CHEBI:18420"/>
    </cofactor>
</comment>
<dbReference type="InterPro" id="IPR010996">
    <property type="entry name" value="HHH_MUS81"/>
</dbReference>
<organism evidence="12 13">
    <name type="scientific">Alicyclobacillus cycloheptanicus</name>
    <dbReference type="NCBI Taxonomy" id="1457"/>
    <lineage>
        <taxon>Bacteria</taxon>
        <taxon>Bacillati</taxon>
        <taxon>Bacillota</taxon>
        <taxon>Bacilli</taxon>
        <taxon>Bacillales</taxon>
        <taxon>Alicyclobacillaceae</taxon>
        <taxon>Alicyclobacillus</taxon>
    </lineage>
</organism>
<feature type="domain" description="DNA-directed DNA polymerase X" evidence="11">
    <location>
        <begin position="13"/>
        <end position="322"/>
    </location>
</feature>
<dbReference type="SUPFAM" id="SSF47802">
    <property type="entry name" value="DNA polymerase beta, N-terminal domain-like"/>
    <property type="match status" value="1"/>
</dbReference>
<keyword evidence="6" id="KW-0235">DNA replication</keyword>
<evidence type="ECO:0000256" key="7">
    <source>
        <dbReference type="ARBA" id="ARBA00022932"/>
    </source>
</evidence>
<gene>
    <name evidence="12" type="ORF">J2S03_002194</name>
</gene>
<accession>A0ABT9XJ47</accession>
<dbReference type="Gene3D" id="1.10.150.20">
    <property type="entry name" value="5' to 3' exonuclease, C-terminal subdomain"/>
    <property type="match status" value="1"/>
</dbReference>
<dbReference type="Pfam" id="PF14791">
    <property type="entry name" value="DNA_pol_B_thumb"/>
    <property type="match status" value="1"/>
</dbReference>
<keyword evidence="7" id="KW-0239">DNA-directed DNA polymerase</keyword>
<dbReference type="PANTHER" id="PTHR36928">
    <property type="entry name" value="PHOSPHATASE YCDX-RELATED"/>
    <property type="match status" value="1"/>
</dbReference>
<evidence type="ECO:0000256" key="1">
    <source>
        <dbReference type="ARBA" id="ARBA00001946"/>
    </source>
</evidence>
<dbReference type="InterPro" id="IPR043519">
    <property type="entry name" value="NT_sf"/>
</dbReference>
<dbReference type="SMART" id="SM00278">
    <property type="entry name" value="HhH1"/>
    <property type="match status" value="3"/>
</dbReference>
<protein>
    <recommendedName>
        <fullName evidence="2">DNA-directed DNA polymerase</fullName>
        <ecNumber evidence="2">2.7.7.7</ecNumber>
    </recommendedName>
</protein>
<dbReference type="RefSeq" id="WP_274454667.1">
    <property type="nucleotide sequence ID" value="NZ_CP067097.1"/>
</dbReference>
<evidence type="ECO:0000256" key="5">
    <source>
        <dbReference type="ARBA" id="ARBA00022695"/>
    </source>
</evidence>
<evidence type="ECO:0000259" key="11">
    <source>
        <dbReference type="SMART" id="SM00483"/>
    </source>
</evidence>
<dbReference type="InterPro" id="IPR010994">
    <property type="entry name" value="RuvA_2-like"/>
</dbReference>
<dbReference type="InterPro" id="IPR037160">
    <property type="entry name" value="DNA_Pol_thumb_sf"/>
</dbReference>
<keyword evidence="5" id="KW-0548">Nucleotidyltransferase</keyword>
<dbReference type="InterPro" id="IPR047967">
    <property type="entry name" value="PolX_PHP"/>
</dbReference>
<dbReference type="SUPFAM" id="SSF47781">
    <property type="entry name" value="RuvA domain 2-like"/>
    <property type="match status" value="1"/>
</dbReference>
<feature type="domain" description="Helix-hairpin-helix DNA-binding motif class 1" evidence="9">
    <location>
        <begin position="60"/>
        <end position="79"/>
    </location>
</feature>
<comment type="caution">
    <text evidence="12">The sequence shown here is derived from an EMBL/GenBank/DDBJ whole genome shotgun (WGS) entry which is preliminary data.</text>
</comment>
<dbReference type="InterPro" id="IPR027421">
    <property type="entry name" value="DNA_pol_lamdba_lyase_dom_sf"/>
</dbReference>
<dbReference type="InterPro" id="IPR004013">
    <property type="entry name" value="PHP_dom"/>
</dbReference>
<evidence type="ECO:0000256" key="4">
    <source>
        <dbReference type="ARBA" id="ARBA00022679"/>
    </source>
</evidence>
<dbReference type="PANTHER" id="PTHR36928:SF1">
    <property type="entry name" value="PHOSPHATASE YCDX-RELATED"/>
    <property type="match status" value="1"/>
</dbReference>
<dbReference type="EMBL" id="JAUSTP010000017">
    <property type="protein sequence ID" value="MDQ0190330.1"/>
    <property type="molecule type" value="Genomic_DNA"/>
</dbReference>
<proteinExistence type="predicted"/>
<dbReference type="Pfam" id="PF14716">
    <property type="entry name" value="HHH_8"/>
    <property type="match status" value="1"/>
</dbReference>
<comment type="catalytic activity">
    <reaction evidence="8">
        <text>DNA(n) + a 2'-deoxyribonucleoside 5'-triphosphate = DNA(n+1) + diphosphate</text>
        <dbReference type="Rhea" id="RHEA:22508"/>
        <dbReference type="Rhea" id="RHEA-COMP:17339"/>
        <dbReference type="Rhea" id="RHEA-COMP:17340"/>
        <dbReference type="ChEBI" id="CHEBI:33019"/>
        <dbReference type="ChEBI" id="CHEBI:61560"/>
        <dbReference type="ChEBI" id="CHEBI:173112"/>
        <dbReference type="EC" id="2.7.7.7"/>
    </reaction>
</comment>
<dbReference type="SUPFAM" id="SSF81301">
    <property type="entry name" value="Nucleotidyltransferase"/>
    <property type="match status" value="1"/>
</dbReference>
<dbReference type="InterPro" id="IPR003141">
    <property type="entry name" value="Pol/His_phosphatase_N"/>
</dbReference>
<dbReference type="EC" id="2.7.7.7" evidence="2"/>
<evidence type="ECO:0000259" key="10">
    <source>
        <dbReference type="SMART" id="SM00481"/>
    </source>
</evidence>
<sequence length="576" mass="62307">MPELPESIQPEQALHRLIEGLRDLAALLEIDGPNPHQARALRGAADHLAASELPVETRLAQPTRVPGIGPKTADVIRHILAGGVEAARTALAITTPPSACDLLRVSGIGPKTAHALVHHHGIDSLQALHNALADGTLRTVPGFGPARIERLKRDAAVLIERQTAWPIAEVWPLAEAMGASLRRLPGVVHAEVTGGARRLLPMCPGIEVVVAETDAAEDPPSAGLDGKHTGLASLPHRAKSADAGSPPVHVIRTTPDTFALRLMETTGDDTHQQVIEGLLRQAGYEWTRAGIVDSRGVPVAVSSEADIYALIGLPYIPPELREGRGLLCPPDRLVQRVQIQGDLHVHTHWSDGSLSIVQAAAQAEALGYAYIAITDHSQSLAIAGGLTPERVWQQWEEIERVQSRTSVRILRGMEVDILADGRLDMPDELLDELDIVIASIHSAMHQPADVMTKRLLAAVRHPAVDIIGHPTGRLIGRRAAYPYDFEAVLAEAARRGVMMELNANPNRLDLSDDALRQCRAAGVLISVNTDAHHAHEFEFMAYGVRMAWRGWLTASDVLNTRPIEAVLARLHRDRQG</sequence>
<feature type="domain" description="Helix-hairpin-helix DNA-binding motif class 1" evidence="9">
    <location>
        <begin position="135"/>
        <end position="154"/>
    </location>
</feature>
<name>A0ABT9XJ47_9BACL</name>
<evidence type="ECO:0000256" key="2">
    <source>
        <dbReference type="ARBA" id="ARBA00012417"/>
    </source>
</evidence>
<dbReference type="SUPFAM" id="SSF89550">
    <property type="entry name" value="PHP domain-like"/>
    <property type="match status" value="1"/>
</dbReference>
<evidence type="ECO:0000313" key="13">
    <source>
        <dbReference type="Proteomes" id="UP001232973"/>
    </source>
</evidence>
<dbReference type="InterPro" id="IPR003583">
    <property type="entry name" value="Hlx-hairpin-Hlx_DNA-bd_motif"/>
</dbReference>
<keyword evidence="3" id="KW-0237">DNA synthesis</keyword>
<reference evidence="12 13" key="1">
    <citation type="submission" date="2023-07" db="EMBL/GenBank/DDBJ databases">
        <title>Genomic Encyclopedia of Type Strains, Phase IV (KMG-IV): sequencing the most valuable type-strain genomes for metagenomic binning, comparative biology and taxonomic classification.</title>
        <authorList>
            <person name="Goeker M."/>
        </authorList>
    </citation>
    <scope>NUCLEOTIDE SEQUENCE [LARGE SCALE GENOMIC DNA]</scope>
    <source>
        <strain evidence="12 13">DSM 4006</strain>
    </source>
</reference>
<dbReference type="InterPro" id="IPR029398">
    <property type="entry name" value="PolB_thumb"/>
</dbReference>
<dbReference type="SMART" id="SM00481">
    <property type="entry name" value="POLIIIAc"/>
    <property type="match status" value="1"/>
</dbReference>
<dbReference type="Gene3D" id="1.10.150.110">
    <property type="entry name" value="DNA polymerase beta, N-terminal domain-like"/>
    <property type="match status" value="1"/>
</dbReference>
<evidence type="ECO:0000256" key="6">
    <source>
        <dbReference type="ARBA" id="ARBA00022705"/>
    </source>
</evidence>
<dbReference type="Pfam" id="PF02811">
    <property type="entry name" value="PHP"/>
    <property type="match status" value="1"/>
</dbReference>
<dbReference type="InterPro" id="IPR050243">
    <property type="entry name" value="PHP_phosphatase"/>
</dbReference>
<keyword evidence="13" id="KW-1185">Reference proteome</keyword>